<dbReference type="EMBL" id="WHUW01000083">
    <property type="protein sequence ID" value="KAF8427106.1"/>
    <property type="molecule type" value="Genomic_DNA"/>
</dbReference>
<accession>A0AAD4BB04</accession>
<gene>
    <name evidence="1" type="ORF">L210DRAFT_3582457</name>
    <name evidence="2" type="ORF">L210DRAFT_950580</name>
</gene>
<reference evidence="1" key="1">
    <citation type="submission" date="2019-10" db="EMBL/GenBank/DDBJ databases">
        <authorList>
            <consortium name="DOE Joint Genome Institute"/>
            <person name="Kuo A."/>
            <person name="Miyauchi S."/>
            <person name="Kiss E."/>
            <person name="Drula E."/>
            <person name="Kohler A."/>
            <person name="Sanchez-Garcia M."/>
            <person name="Andreopoulos B."/>
            <person name="Barry K.W."/>
            <person name="Bonito G."/>
            <person name="Buee M."/>
            <person name="Carver A."/>
            <person name="Chen C."/>
            <person name="Cichocki N."/>
            <person name="Clum A."/>
            <person name="Culley D."/>
            <person name="Crous P.W."/>
            <person name="Fauchery L."/>
            <person name="Girlanda M."/>
            <person name="Hayes R."/>
            <person name="Keri Z."/>
            <person name="LaButti K."/>
            <person name="Lipzen A."/>
            <person name="Lombard V."/>
            <person name="Magnuson J."/>
            <person name="Maillard F."/>
            <person name="Morin E."/>
            <person name="Murat C."/>
            <person name="Nolan M."/>
            <person name="Ohm R."/>
            <person name="Pangilinan J."/>
            <person name="Pereira M."/>
            <person name="Perotto S."/>
            <person name="Peter M."/>
            <person name="Riley R."/>
            <person name="Sitrit Y."/>
            <person name="Stielow B."/>
            <person name="Szollosi G."/>
            <person name="Zifcakova L."/>
            <person name="Stursova M."/>
            <person name="Spatafora J.W."/>
            <person name="Tedersoo L."/>
            <person name="Vaario L.-M."/>
            <person name="Yamada A."/>
            <person name="Yan M."/>
            <person name="Wang P."/>
            <person name="Xu J."/>
            <person name="Bruns T."/>
            <person name="Baldrian P."/>
            <person name="Vilgalys R."/>
            <person name="Henrissat B."/>
            <person name="Grigoriev I.V."/>
            <person name="Hibbett D."/>
            <person name="Nagy L.G."/>
            <person name="Martin F.M."/>
        </authorList>
    </citation>
    <scope>NUCLEOTIDE SEQUENCE</scope>
    <source>
        <strain evidence="1">BED1</strain>
    </source>
</reference>
<evidence type="ECO:0000313" key="3">
    <source>
        <dbReference type="Proteomes" id="UP001194468"/>
    </source>
</evidence>
<keyword evidence="3" id="KW-1185">Reference proteome</keyword>
<comment type="caution">
    <text evidence="1">The sequence shown here is derived from an EMBL/GenBank/DDBJ whole genome shotgun (WGS) entry which is preliminary data.</text>
</comment>
<sequence length="70" mass="7420">MGVGMCRSVALDWCLSSGGACALVLPKYTQSPRSTSGAAIFAFRTSASLLHVSNVPDLASMRSNEHILYD</sequence>
<dbReference type="AlphaFoldDB" id="A0AAD4BB04"/>
<proteinExistence type="predicted"/>
<protein>
    <submittedName>
        <fullName evidence="1">Uncharacterized protein</fullName>
    </submittedName>
</protein>
<organism evidence="1 3">
    <name type="scientific">Boletus edulis BED1</name>
    <dbReference type="NCBI Taxonomy" id="1328754"/>
    <lineage>
        <taxon>Eukaryota</taxon>
        <taxon>Fungi</taxon>
        <taxon>Dikarya</taxon>
        <taxon>Basidiomycota</taxon>
        <taxon>Agaricomycotina</taxon>
        <taxon>Agaricomycetes</taxon>
        <taxon>Agaricomycetidae</taxon>
        <taxon>Boletales</taxon>
        <taxon>Boletineae</taxon>
        <taxon>Boletaceae</taxon>
        <taxon>Boletoideae</taxon>
        <taxon>Boletus</taxon>
    </lineage>
</organism>
<dbReference type="Proteomes" id="UP001194468">
    <property type="component" value="Unassembled WGS sequence"/>
</dbReference>
<dbReference type="EMBL" id="WHUW01000252">
    <property type="protein sequence ID" value="KAF8416581.1"/>
    <property type="molecule type" value="Genomic_DNA"/>
</dbReference>
<evidence type="ECO:0000313" key="2">
    <source>
        <dbReference type="EMBL" id="KAF8427106.1"/>
    </source>
</evidence>
<name>A0AAD4BB04_BOLED</name>
<reference evidence="1" key="2">
    <citation type="journal article" date="2020" name="Nat. Commun.">
        <title>Large-scale genome sequencing of mycorrhizal fungi provides insights into the early evolution of symbiotic traits.</title>
        <authorList>
            <person name="Miyauchi S."/>
            <person name="Kiss E."/>
            <person name="Kuo A."/>
            <person name="Drula E."/>
            <person name="Kohler A."/>
            <person name="Sanchez-Garcia M."/>
            <person name="Morin E."/>
            <person name="Andreopoulos B."/>
            <person name="Barry K.W."/>
            <person name="Bonito G."/>
            <person name="Buee M."/>
            <person name="Carver A."/>
            <person name="Chen C."/>
            <person name="Cichocki N."/>
            <person name="Clum A."/>
            <person name="Culley D."/>
            <person name="Crous P.W."/>
            <person name="Fauchery L."/>
            <person name="Girlanda M."/>
            <person name="Hayes R.D."/>
            <person name="Keri Z."/>
            <person name="LaButti K."/>
            <person name="Lipzen A."/>
            <person name="Lombard V."/>
            <person name="Magnuson J."/>
            <person name="Maillard F."/>
            <person name="Murat C."/>
            <person name="Nolan M."/>
            <person name="Ohm R.A."/>
            <person name="Pangilinan J."/>
            <person name="Pereira M.F."/>
            <person name="Perotto S."/>
            <person name="Peter M."/>
            <person name="Pfister S."/>
            <person name="Riley R."/>
            <person name="Sitrit Y."/>
            <person name="Stielow J.B."/>
            <person name="Szollosi G."/>
            <person name="Zifcakova L."/>
            <person name="Stursova M."/>
            <person name="Spatafora J.W."/>
            <person name="Tedersoo L."/>
            <person name="Vaario L.M."/>
            <person name="Yamada A."/>
            <person name="Yan M."/>
            <person name="Wang P."/>
            <person name="Xu J."/>
            <person name="Bruns T."/>
            <person name="Baldrian P."/>
            <person name="Vilgalys R."/>
            <person name="Dunand C."/>
            <person name="Henrissat B."/>
            <person name="Grigoriev I.V."/>
            <person name="Hibbett D."/>
            <person name="Nagy L.G."/>
            <person name="Martin F.M."/>
        </authorList>
    </citation>
    <scope>NUCLEOTIDE SEQUENCE</scope>
    <source>
        <strain evidence="1">BED1</strain>
    </source>
</reference>
<evidence type="ECO:0000313" key="1">
    <source>
        <dbReference type="EMBL" id="KAF8416581.1"/>
    </source>
</evidence>